<dbReference type="AlphaFoldDB" id="M2NFL3"/>
<sequence>MPGTSTFVFIANDGRNKAEGFERAVIRSHCMQGRNKRPGSVRSLRQGWRAPLHQDRSLRDANFVSRQTPPSIVTYQEPSSRRLAHEVTKYGLSDRTPLFVFRRLTRCALPFAGELTNDSQVDLSEFLMSTAMRHHAFPLKQCIDFGPEQETHTAWLYNDHAYVHSVLLGISALSDYSNAQPLSRKTLRHLRLTLQCLNNRLSAPNAHLQDVVAHIVMSLALVALVCRDDAAARAHAVGLQQIVRLRGGHTFLRDHPKLHLQLSQLDLSYSLVTFSKPLFANPEPDHTWEPIFAGCYPSQETGGDAIASLTDVVDTKIAVIFRDLRQLSIAINEHFESGSLLHCSVVQDWLVRIQSRLLQISYDTSTFSELLRLGMLAYLTAAFRLAGRRLEYECLGARFRECCHATLSQMATVAGQQTLVFWIIIVGAMSLLSSNEEWLLEIYRKVQIHETWDAAQEMLERVMWIRLIHDRAGRAAFVGLNNELRQPSDGRGQPEG</sequence>
<dbReference type="PANTHER" id="PTHR37540">
    <property type="entry name" value="TRANSCRIPTION FACTOR (ACR-2), PUTATIVE-RELATED-RELATED"/>
    <property type="match status" value="1"/>
</dbReference>
<dbReference type="HOGENOM" id="CLU_023254_1_0_1"/>
<dbReference type="OrthoDB" id="4158087at2759"/>
<reference evidence="1 2" key="1">
    <citation type="journal article" date="2012" name="PLoS Pathog.">
        <title>Diverse lifestyles and strategies of plant pathogenesis encoded in the genomes of eighteen Dothideomycetes fungi.</title>
        <authorList>
            <person name="Ohm R.A."/>
            <person name="Feau N."/>
            <person name="Henrissat B."/>
            <person name="Schoch C.L."/>
            <person name="Horwitz B.A."/>
            <person name="Barry K.W."/>
            <person name="Condon B.J."/>
            <person name="Copeland A.C."/>
            <person name="Dhillon B."/>
            <person name="Glaser F."/>
            <person name="Hesse C.N."/>
            <person name="Kosti I."/>
            <person name="LaButti K."/>
            <person name="Lindquist E.A."/>
            <person name="Lucas S."/>
            <person name="Salamov A.A."/>
            <person name="Bradshaw R.E."/>
            <person name="Ciuffetti L."/>
            <person name="Hamelin R.C."/>
            <person name="Kema G.H.J."/>
            <person name="Lawrence C."/>
            <person name="Scott J.A."/>
            <person name="Spatafora J.W."/>
            <person name="Turgeon B.G."/>
            <person name="de Wit P.J.G.M."/>
            <person name="Zhong S."/>
            <person name="Goodwin S.B."/>
            <person name="Grigoriev I.V."/>
        </authorList>
    </citation>
    <scope>NUCLEOTIDE SEQUENCE [LARGE SCALE GENOMIC DNA]</scope>
    <source>
        <strain evidence="1 2">UAMH 10762</strain>
    </source>
</reference>
<keyword evidence="2" id="KW-1185">Reference proteome</keyword>
<dbReference type="KEGG" id="bcom:BAUCODRAFT_404201"/>
<dbReference type="eggNOG" id="ENOG502SSBS">
    <property type="taxonomic scope" value="Eukaryota"/>
</dbReference>
<gene>
    <name evidence="1" type="ORF">BAUCODRAFT_404201</name>
</gene>
<protein>
    <recommendedName>
        <fullName evidence="3">Transcription factor domain-containing protein</fullName>
    </recommendedName>
</protein>
<evidence type="ECO:0008006" key="3">
    <source>
        <dbReference type="Google" id="ProtNLM"/>
    </source>
</evidence>
<dbReference type="PANTHER" id="PTHR37540:SF5">
    <property type="entry name" value="TRANSCRIPTION FACTOR DOMAIN-CONTAINING PROTEIN"/>
    <property type="match status" value="1"/>
</dbReference>
<evidence type="ECO:0000313" key="1">
    <source>
        <dbReference type="EMBL" id="EMC97795.1"/>
    </source>
</evidence>
<dbReference type="EMBL" id="KB445553">
    <property type="protein sequence ID" value="EMC97795.1"/>
    <property type="molecule type" value="Genomic_DNA"/>
</dbReference>
<proteinExistence type="predicted"/>
<evidence type="ECO:0000313" key="2">
    <source>
        <dbReference type="Proteomes" id="UP000011761"/>
    </source>
</evidence>
<dbReference type="RefSeq" id="XP_007674736.1">
    <property type="nucleotide sequence ID" value="XM_007676546.1"/>
</dbReference>
<dbReference type="GeneID" id="19113983"/>
<organism evidence="1 2">
    <name type="scientific">Baudoinia panamericana (strain UAMH 10762)</name>
    <name type="common">Angels' share fungus</name>
    <name type="synonym">Baudoinia compniacensis (strain UAMH 10762)</name>
    <dbReference type="NCBI Taxonomy" id="717646"/>
    <lineage>
        <taxon>Eukaryota</taxon>
        <taxon>Fungi</taxon>
        <taxon>Dikarya</taxon>
        <taxon>Ascomycota</taxon>
        <taxon>Pezizomycotina</taxon>
        <taxon>Dothideomycetes</taxon>
        <taxon>Dothideomycetidae</taxon>
        <taxon>Mycosphaerellales</taxon>
        <taxon>Teratosphaeriaceae</taxon>
        <taxon>Baudoinia</taxon>
    </lineage>
</organism>
<dbReference type="Proteomes" id="UP000011761">
    <property type="component" value="Unassembled WGS sequence"/>
</dbReference>
<name>M2NFL3_BAUPA</name>
<dbReference type="OMA" id="YLNAMVI"/>
<accession>M2NFL3</accession>